<protein>
    <submittedName>
        <fullName evidence="2">Uncharacterized protein</fullName>
    </submittedName>
</protein>
<feature type="compositionally biased region" description="Basic and acidic residues" evidence="1">
    <location>
        <begin position="79"/>
        <end position="88"/>
    </location>
</feature>
<feature type="compositionally biased region" description="Basic residues" evidence="1">
    <location>
        <begin position="69"/>
        <end position="78"/>
    </location>
</feature>
<gene>
    <name evidence="2" type="ORF">KC19_7G141700</name>
</gene>
<reference evidence="2" key="1">
    <citation type="submission" date="2020-06" db="EMBL/GenBank/DDBJ databases">
        <title>WGS assembly of Ceratodon purpureus strain R40.</title>
        <authorList>
            <person name="Carey S.B."/>
            <person name="Jenkins J."/>
            <person name="Shu S."/>
            <person name="Lovell J.T."/>
            <person name="Sreedasyam A."/>
            <person name="Maumus F."/>
            <person name="Tiley G.P."/>
            <person name="Fernandez-Pozo N."/>
            <person name="Barry K."/>
            <person name="Chen C."/>
            <person name="Wang M."/>
            <person name="Lipzen A."/>
            <person name="Daum C."/>
            <person name="Saski C.A."/>
            <person name="Payton A.C."/>
            <person name="Mcbreen J.C."/>
            <person name="Conrad R.E."/>
            <person name="Kollar L.M."/>
            <person name="Olsson S."/>
            <person name="Huttunen S."/>
            <person name="Landis J.B."/>
            <person name="Wickett N.J."/>
            <person name="Johnson M.G."/>
            <person name="Rensing S.A."/>
            <person name="Grimwood J."/>
            <person name="Schmutz J."/>
            <person name="Mcdaniel S.F."/>
        </authorList>
    </citation>
    <scope>NUCLEOTIDE SEQUENCE</scope>
    <source>
        <strain evidence="2">R40</strain>
    </source>
</reference>
<evidence type="ECO:0000313" key="3">
    <source>
        <dbReference type="Proteomes" id="UP000822688"/>
    </source>
</evidence>
<sequence>MYCFHKQTIPETCASFAKAPREPPNPSTLSPRSVFVQVLEKLKPAAVLVEQLLLLKHPMRLSPPLRIPKPLRRRRRRMRSTESDEEYQHHHHHSGVDLAQPRSLDLMTLYSTSSQTGNLEKGDPPNLAAEPHWASAEPGRAQLCVDNVAHTRADRPAIAIDWILGKACIPSQAQNL</sequence>
<accession>A0A8T0HBJ5</accession>
<dbReference type="AlphaFoldDB" id="A0A8T0HBJ5"/>
<evidence type="ECO:0000313" key="2">
    <source>
        <dbReference type="EMBL" id="KAG0567539.1"/>
    </source>
</evidence>
<name>A0A8T0HBJ5_CERPU</name>
<dbReference type="EMBL" id="CM026428">
    <property type="protein sequence ID" value="KAG0567539.1"/>
    <property type="molecule type" value="Genomic_DNA"/>
</dbReference>
<evidence type="ECO:0000256" key="1">
    <source>
        <dbReference type="SAM" id="MobiDB-lite"/>
    </source>
</evidence>
<organism evidence="2 3">
    <name type="scientific">Ceratodon purpureus</name>
    <name type="common">Fire moss</name>
    <name type="synonym">Dicranum purpureum</name>
    <dbReference type="NCBI Taxonomy" id="3225"/>
    <lineage>
        <taxon>Eukaryota</taxon>
        <taxon>Viridiplantae</taxon>
        <taxon>Streptophyta</taxon>
        <taxon>Embryophyta</taxon>
        <taxon>Bryophyta</taxon>
        <taxon>Bryophytina</taxon>
        <taxon>Bryopsida</taxon>
        <taxon>Dicranidae</taxon>
        <taxon>Pseudoditrichales</taxon>
        <taxon>Ditrichaceae</taxon>
        <taxon>Ceratodon</taxon>
    </lineage>
</organism>
<feature type="region of interest" description="Disordered" evidence="1">
    <location>
        <begin position="65"/>
        <end position="98"/>
    </location>
</feature>
<comment type="caution">
    <text evidence="2">The sequence shown here is derived from an EMBL/GenBank/DDBJ whole genome shotgun (WGS) entry which is preliminary data.</text>
</comment>
<keyword evidence="3" id="KW-1185">Reference proteome</keyword>
<proteinExistence type="predicted"/>
<dbReference type="Proteomes" id="UP000822688">
    <property type="component" value="Chromosome 7"/>
</dbReference>